<keyword evidence="2" id="KW-0255">Endonuclease</keyword>
<sequence>MSIGVLVVTVWLTLVELNCENLFDYEHDPGKNDTEWVEGGIRRWSPQRYWLKQRHIAQEIMSCSNDTASWGLPNLIALTEVENDRVLHDLTRRSLLRNAGYHYLMTESADSRGIDVALLYQPLVFRPLCYDCLTVEPMEGMRPTRDILYVKGKYISGDTLHVFVVHAPSKLSGARSSQLWRQSVLQRITTEATRIQVQSPTAKIIITGDFNDVADSPVLTALEAHGYHNISKGVKGRHGVAKASYRYLGHWQGIDHIFVSPSLLPHLEYCHINDAPFLLEPDKKYGGHKPFRTYNGYRFQNGFSDHLPLVVRFQFQRH</sequence>
<dbReference type="InterPro" id="IPR005135">
    <property type="entry name" value="Endo/exonuclease/phosphatase"/>
</dbReference>
<keyword evidence="3" id="KW-1185">Reference proteome</keyword>
<dbReference type="Proteomes" id="UP001200470">
    <property type="component" value="Unassembled WGS sequence"/>
</dbReference>
<name>A0ABS9CFW4_9BACT</name>
<evidence type="ECO:0000313" key="3">
    <source>
        <dbReference type="Proteomes" id="UP001200470"/>
    </source>
</evidence>
<comment type="caution">
    <text evidence="2">The sequence shown here is derived from an EMBL/GenBank/DDBJ whole genome shotgun (WGS) entry which is preliminary data.</text>
</comment>
<keyword evidence="2" id="KW-0378">Hydrolase</keyword>
<reference evidence="2 3" key="1">
    <citation type="submission" date="2020-12" db="EMBL/GenBank/DDBJ databases">
        <title>Whole genome sequences of gut porcine anaerobes.</title>
        <authorList>
            <person name="Kubasova T."/>
            <person name="Jahodarova E."/>
            <person name="Rychlik I."/>
        </authorList>
    </citation>
    <scope>NUCLEOTIDE SEQUENCE [LARGE SCALE GENOMIC DNA]</scope>
    <source>
        <strain evidence="2 3">An925</strain>
    </source>
</reference>
<dbReference type="RefSeq" id="WP_301637970.1">
    <property type="nucleotide sequence ID" value="NZ_JADYTN010000010.1"/>
</dbReference>
<dbReference type="Gene3D" id="3.60.10.10">
    <property type="entry name" value="Endonuclease/exonuclease/phosphatase"/>
    <property type="match status" value="1"/>
</dbReference>
<dbReference type="InterPro" id="IPR036691">
    <property type="entry name" value="Endo/exonu/phosph_ase_sf"/>
</dbReference>
<keyword evidence="2" id="KW-0540">Nuclease</keyword>
<protein>
    <submittedName>
        <fullName evidence="2">Endonuclease</fullName>
    </submittedName>
</protein>
<evidence type="ECO:0000313" key="2">
    <source>
        <dbReference type="EMBL" id="MCF2563652.1"/>
    </source>
</evidence>
<gene>
    <name evidence="2" type="ORF">I6E12_05955</name>
</gene>
<proteinExistence type="predicted"/>
<feature type="domain" description="Endonuclease/exonuclease/phosphatase" evidence="1">
    <location>
        <begin position="17"/>
        <end position="312"/>
    </location>
</feature>
<evidence type="ECO:0000259" key="1">
    <source>
        <dbReference type="Pfam" id="PF19580"/>
    </source>
</evidence>
<dbReference type="EMBL" id="JADYTN010000010">
    <property type="protein sequence ID" value="MCF2563652.1"/>
    <property type="molecule type" value="Genomic_DNA"/>
</dbReference>
<organism evidence="2 3">
    <name type="scientific">Xylanibacter brevis</name>
    <dbReference type="NCBI Taxonomy" id="83231"/>
    <lineage>
        <taxon>Bacteria</taxon>
        <taxon>Pseudomonadati</taxon>
        <taxon>Bacteroidota</taxon>
        <taxon>Bacteroidia</taxon>
        <taxon>Bacteroidales</taxon>
        <taxon>Prevotellaceae</taxon>
        <taxon>Xylanibacter</taxon>
    </lineage>
</organism>
<dbReference type="PANTHER" id="PTHR42834">
    <property type="entry name" value="ENDONUCLEASE/EXONUCLEASE/PHOSPHATASE FAMILY PROTEIN (AFU_ORTHOLOGUE AFUA_3G09210)"/>
    <property type="match status" value="1"/>
</dbReference>
<dbReference type="SUPFAM" id="SSF56219">
    <property type="entry name" value="DNase I-like"/>
    <property type="match status" value="1"/>
</dbReference>
<accession>A0ABS9CFW4</accession>
<dbReference type="PANTHER" id="PTHR42834:SF1">
    <property type="entry name" value="ENDONUCLEASE_EXONUCLEASE_PHOSPHATASE FAMILY PROTEIN (AFU_ORTHOLOGUE AFUA_3G09210)"/>
    <property type="match status" value="1"/>
</dbReference>
<dbReference type="Pfam" id="PF19580">
    <property type="entry name" value="Exo_endo_phos_3"/>
    <property type="match status" value="1"/>
</dbReference>
<dbReference type="GO" id="GO:0004519">
    <property type="term" value="F:endonuclease activity"/>
    <property type="evidence" value="ECO:0007669"/>
    <property type="project" value="UniProtKB-KW"/>
</dbReference>